<protein>
    <recommendedName>
        <fullName evidence="2">Inositolphosphotransferase Aur1/Ipt1 domain-containing protein</fullName>
    </recommendedName>
</protein>
<dbReference type="Proteomes" id="UP000326881">
    <property type="component" value="Chromosome"/>
</dbReference>
<proteinExistence type="predicted"/>
<sequence length="365" mass="40389">MFQVDEKPRDVKIWASELLSHLMIRARADAWLYFAVAFYFLGSVLLITATGHAEVMSFSLYFDQWTFLFLIFMPLTAVVVDYAWVIFRFEGKRALVARKTFSPQRLAHLFSGMALLMALMIFQGTFTSIKNLLPILRGGFVYDHMLANADALLSFGSDPSKILQSIGVVGIMDWNYSILWFILCFGTLFFVATSPRAASIRVRYISMFMFVWVFCGNILAGFFMSAGPAFYGAATGDHERFAALQAFLSSPDGPLLAHSFQTYLWSLHQAGTSGLGSGISAFPSVHVGLIALNAFFAIDLSRRFGVLAFCYTAFVMLSSVCLGWHYAVDGYASLILVGAAHYGVKAVMERRPTLSGTPDSVILAP</sequence>
<feature type="transmembrane region" description="Helical" evidence="1">
    <location>
        <begin position="65"/>
        <end position="85"/>
    </location>
</feature>
<keyword evidence="1" id="KW-0812">Transmembrane</keyword>
<dbReference type="InterPro" id="IPR026841">
    <property type="entry name" value="Aur1/Ipt1"/>
</dbReference>
<evidence type="ECO:0000313" key="3">
    <source>
        <dbReference type="EMBL" id="QFY60736.1"/>
    </source>
</evidence>
<dbReference type="Pfam" id="PF14378">
    <property type="entry name" value="PAP2_3"/>
    <property type="match status" value="1"/>
</dbReference>
<dbReference type="RefSeq" id="WP_153270949.1">
    <property type="nucleotide sequence ID" value="NZ_CP043498.1"/>
</dbReference>
<evidence type="ECO:0000313" key="4">
    <source>
        <dbReference type="Proteomes" id="UP000326881"/>
    </source>
</evidence>
<dbReference type="EMBL" id="CP043498">
    <property type="protein sequence ID" value="QFY60736.1"/>
    <property type="molecule type" value="Genomic_DNA"/>
</dbReference>
<feature type="domain" description="Inositolphosphotransferase Aur1/Ipt1" evidence="2">
    <location>
        <begin position="169"/>
        <end position="342"/>
    </location>
</feature>
<feature type="transmembrane region" description="Helical" evidence="1">
    <location>
        <begin position="304"/>
        <end position="325"/>
    </location>
</feature>
<organism evidence="3 4">
    <name type="scientific">Rhizobium grahamii</name>
    <dbReference type="NCBI Taxonomy" id="1120045"/>
    <lineage>
        <taxon>Bacteria</taxon>
        <taxon>Pseudomonadati</taxon>
        <taxon>Pseudomonadota</taxon>
        <taxon>Alphaproteobacteria</taxon>
        <taxon>Hyphomicrobiales</taxon>
        <taxon>Rhizobiaceae</taxon>
        <taxon>Rhizobium/Agrobacterium group</taxon>
        <taxon>Rhizobium</taxon>
    </lineage>
</organism>
<keyword evidence="4" id="KW-1185">Reference proteome</keyword>
<gene>
    <name evidence="3" type="ORF">FZ934_10080</name>
</gene>
<evidence type="ECO:0000259" key="2">
    <source>
        <dbReference type="Pfam" id="PF14378"/>
    </source>
</evidence>
<dbReference type="KEGG" id="rgr:FZ934_10080"/>
<dbReference type="GO" id="GO:0016020">
    <property type="term" value="C:membrane"/>
    <property type="evidence" value="ECO:0007669"/>
    <property type="project" value="UniProtKB-SubCell"/>
</dbReference>
<feature type="transmembrane region" description="Helical" evidence="1">
    <location>
        <begin position="30"/>
        <end position="53"/>
    </location>
</feature>
<dbReference type="AlphaFoldDB" id="A0A5Q0C4D6"/>
<evidence type="ECO:0000256" key="1">
    <source>
        <dbReference type="SAM" id="Phobius"/>
    </source>
</evidence>
<feature type="transmembrane region" description="Helical" evidence="1">
    <location>
        <begin position="204"/>
        <end position="224"/>
    </location>
</feature>
<accession>A0A5Q0C4D6</accession>
<feature type="transmembrane region" description="Helical" evidence="1">
    <location>
        <begin position="174"/>
        <end position="192"/>
    </location>
</feature>
<keyword evidence="1" id="KW-0472">Membrane</keyword>
<dbReference type="OrthoDB" id="9816314at2"/>
<keyword evidence="1" id="KW-1133">Transmembrane helix</keyword>
<reference evidence="3 4" key="1">
    <citation type="submission" date="2019-08" db="EMBL/GenBank/DDBJ databases">
        <title>Prosopis cineraria nodule microbiome.</title>
        <authorList>
            <person name="Ali R."/>
            <person name="Chaluvadi S.R."/>
            <person name="Wang X."/>
        </authorList>
    </citation>
    <scope>NUCLEOTIDE SEQUENCE [LARGE SCALE GENOMIC DNA]</scope>
    <source>
        <strain evidence="3 4">BG7</strain>
    </source>
</reference>
<feature type="transmembrane region" description="Helical" evidence="1">
    <location>
        <begin position="106"/>
        <end position="126"/>
    </location>
</feature>
<feature type="transmembrane region" description="Helical" evidence="1">
    <location>
        <begin position="275"/>
        <end position="297"/>
    </location>
</feature>
<name>A0A5Q0C4D6_9HYPH</name>